<accession>A0A371XGM6</accession>
<dbReference type="RefSeq" id="WP_116622781.1">
    <property type="nucleotide sequence ID" value="NZ_QURN01000004.1"/>
</dbReference>
<evidence type="ECO:0000313" key="3">
    <source>
        <dbReference type="Proteomes" id="UP000262379"/>
    </source>
</evidence>
<name>A0A371XGM6_9HYPH</name>
<organism evidence="2 3">
    <name type="scientific">Mesorhizobium denitrificans</name>
    <dbReference type="NCBI Taxonomy" id="2294114"/>
    <lineage>
        <taxon>Bacteria</taxon>
        <taxon>Pseudomonadati</taxon>
        <taxon>Pseudomonadota</taxon>
        <taxon>Alphaproteobacteria</taxon>
        <taxon>Hyphomicrobiales</taxon>
        <taxon>Phyllobacteriaceae</taxon>
        <taxon>Mesorhizobium</taxon>
    </lineage>
</organism>
<evidence type="ECO:0000256" key="1">
    <source>
        <dbReference type="SAM" id="MobiDB-lite"/>
    </source>
</evidence>
<dbReference type="Proteomes" id="UP000262379">
    <property type="component" value="Unassembled WGS sequence"/>
</dbReference>
<feature type="compositionally biased region" description="Low complexity" evidence="1">
    <location>
        <begin position="95"/>
        <end position="110"/>
    </location>
</feature>
<dbReference type="AlphaFoldDB" id="A0A371XGM6"/>
<comment type="caution">
    <text evidence="2">The sequence shown here is derived from an EMBL/GenBank/DDBJ whole genome shotgun (WGS) entry which is preliminary data.</text>
</comment>
<feature type="compositionally biased region" description="Polar residues" evidence="1">
    <location>
        <begin position="70"/>
        <end position="86"/>
    </location>
</feature>
<feature type="region of interest" description="Disordered" evidence="1">
    <location>
        <begin position="421"/>
        <end position="470"/>
    </location>
</feature>
<feature type="region of interest" description="Disordered" evidence="1">
    <location>
        <begin position="66"/>
        <end position="110"/>
    </location>
</feature>
<evidence type="ECO:0000313" key="2">
    <source>
        <dbReference type="EMBL" id="RFC68343.1"/>
    </source>
</evidence>
<sequence length="470" mass="50158">MVGILDFLSGILNPEQQNRLAAVAQPSNGSNRLLFLGGDDTPAGGGTLDAVGQRIMQQQLNPYMGGATPINAQPAVSGTASASTMQDDPASKSLSGSQTAATGRAGSASASGQGFGGFLQNLFNPEQKGLNETVAWLQRRGYDAGAANYIAHNKDILRNVLNEQIMGGKPNEYQQRAQALTQAGVDPNSAEGRRYFLTGNLPEAPKPYEPPDAVQTLEWRARAAGLQPGTPEYQSFMRVNGGGVTTNVNMPVDNEYDKTVGKGFGERFLDIQKDAQTAGKALNSLTVMDQAMNQPGFYSGTGSGAVQYAKRVAAALGLDPNGVSDMETFNAMTKSAALDSMGGSLGTGFSNADRDFVLDQVPNLSNSPEGNRQLIDIQRKLAQRKQQVAKLARGYAEKNNGRIDAGFDDYLAQWAELNPIFPKRPSKPAPANVTGPERVRNPQTGPKPRARNPQTGQVIEWNGSEWEPVQ</sequence>
<protein>
    <submittedName>
        <fullName evidence="2">Uncharacterized protein</fullName>
    </submittedName>
</protein>
<gene>
    <name evidence="2" type="ORF">DY251_05005</name>
</gene>
<reference evidence="3" key="1">
    <citation type="submission" date="2018-08" db="EMBL/GenBank/DDBJ databases">
        <authorList>
            <person name="Im W.T."/>
        </authorList>
    </citation>
    <scope>NUCLEOTIDE SEQUENCE [LARGE SCALE GENOMIC DNA]</scope>
    <source>
        <strain evidence="3">LA-28</strain>
    </source>
</reference>
<dbReference type="EMBL" id="QURN01000004">
    <property type="protein sequence ID" value="RFC68343.1"/>
    <property type="molecule type" value="Genomic_DNA"/>
</dbReference>
<keyword evidence="3" id="KW-1185">Reference proteome</keyword>
<proteinExistence type="predicted"/>